<evidence type="ECO:0000259" key="10">
    <source>
        <dbReference type="Pfam" id="PF01490"/>
    </source>
</evidence>
<evidence type="ECO:0000256" key="8">
    <source>
        <dbReference type="SAM" id="MobiDB-lite"/>
    </source>
</evidence>
<feature type="transmembrane region" description="Helical" evidence="9">
    <location>
        <begin position="337"/>
        <end position="364"/>
    </location>
</feature>
<evidence type="ECO:0000256" key="2">
    <source>
        <dbReference type="ARBA" id="ARBA00008066"/>
    </source>
</evidence>
<sequence>MPPERSVPIGTPRDTGRRQSVVRSSLELVFSYSRSQQRFFAGLPSAPSFVDSHWGDVATDDDVDEDREWDTEAGGSGSRSGYSSADEAEPAVDSASETSAFFPDDPVRAAAESRRGSPTDLTSIRERRKEDDAARSSRALPTKRGGLLQMYGTTPTVPLSSSVTSSSGSGNSNSAGATPRAGAKPLPEDPPSRRVSVQRGVGVGHAPPSHHALPSETTPLLPSPSRKNWAPERFSIVSSPARSRRSSIAGQRRVSRRPPVHVGESSDGQTLFNATAVLVGIGLLSMPLAFSYAGWIGGTIMLVGFSYITCTTAKLLSRLIFADHSLVGYTDIGKAAFGPAAGGAINVLFCLELFAIGVALMVLLGDSLNALFPSISSDMWKVIGLIVILPTTFLPLWLLSFPSVLSTFCTVLLIGIVVFDGLWKTNAPGSIIDPMPTHLGPELDGANWLGGVGLVLAGFGGHAVIPSIARDMKHPESANRVFNIAFTIAGAIAFAAGATGYLMFGDEVSDQITRDLKNPFFGYPKILNTFAVWMIVSAPVSKFGLCSRPLNIAIEGFLGLAPNPAVHPPRDRRRSVVEQVSSSLGTSFAAAGASDYLTDDTYDDRPKSPVTPLYDPNATRRGEGWKGIARIASRTVITIGCTLTAILLPGFEKVMAFLGSFSSFLICIILPLGFYLRLSPKLLQLDVTDWNVRVTRWIQVGVIVLSTIMMCLGTAWAFLPGSGRAGDE</sequence>
<feature type="transmembrane region" description="Helical" evidence="9">
    <location>
        <begin position="405"/>
        <end position="425"/>
    </location>
</feature>
<keyword evidence="12" id="KW-1185">Reference proteome</keyword>
<keyword evidence="5" id="KW-0029">Amino-acid transport</keyword>
<dbReference type="GeneID" id="28982015"/>
<keyword evidence="3" id="KW-0813">Transport</keyword>
<dbReference type="Pfam" id="PF01490">
    <property type="entry name" value="Aa_trans"/>
    <property type="match status" value="1"/>
</dbReference>
<feature type="compositionally biased region" description="Low complexity" evidence="8">
    <location>
        <begin position="214"/>
        <end position="225"/>
    </location>
</feature>
<feature type="transmembrane region" description="Helical" evidence="9">
    <location>
        <begin position="631"/>
        <end position="648"/>
    </location>
</feature>
<accession>A0A0J0XKP8</accession>
<evidence type="ECO:0000256" key="4">
    <source>
        <dbReference type="ARBA" id="ARBA00022692"/>
    </source>
</evidence>
<gene>
    <name evidence="11" type="ORF">CC85DRAFT_275656</name>
</gene>
<dbReference type="OrthoDB" id="655540at2759"/>
<evidence type="ECO:0000256" key="6">
    <source>
        <dbReference type="ARBA" id="ARBA00022989"/>
    </source>
</evidence>
<feature type="compositionally biased region" description="Basic and acidic residues" evidence="8">
    <location>
        <begin position="105"/>
        <end position="135"/>
    </location>
</feature>
<feature type="transmembrane region" description="Helical" evidence="9">
    <location>
        <begin position="522"/>
        <end position="540"/>
    </location>
</feature>
<protein>
    <recommendedName>
        <fullName evidence="10">Amino acid transporter transmembrane domain-containing protein</fullName>
    </recommendedName>
</protein>
<dbReference type="Proteomes" id="UP000053611">
    <property type="component" value="Unassembled WGS sequence"/>
</dbReference>
<feature type="region of interest" description="Disordered" evidence="8">
    <location>
        <begin position="240"/>
        <end position="266"/>
    </location>
</feature>
<reference evidence="11 12" key="1">
    <citation type="submission" date="2015-03" db="EMBL/GenBank/DDBJ databases">
        <title>Genomics and transcriptomics of the oil-accumulating basidiomycete yeast T. oleaginosus allow insights into substrate utilization and the diverse evolutionary trajectories of mating systems in fungi.</title>
        <authorList>
            <consortium name="DOE Joint Genome Institute"/>
            <person name="Kourist R."/>
            <person name="Kracht O."/>
            <person name="Bracharz F."/>
            <person name="Lipzen A."/>
            <person name="Nolan M."/>
            <person name="Ohm R."/>
            <person name="Grigoriev I."/>
            <person name="Sun S."/>
            <person name="Heitman J."/>
            <person name="Bruck T."/>
            <person name="Nowrousian M."/>
        </authorList>
    </citation>
    <scope>NUCLEOTIDE SEQUENCE [LARGE SCALE GENOMIC DNA]</scope>
    <source>
        <strain evidence="11 12">IBC0246</strain>
    </source>
</reference>
<dbReference type="GO" id="GO:0005774">
    <property type="term" value="C:vacuolar membrane"/>
    <property type="evidence" value="ECO:0007669"/>
    <property type="project" value="TreeGrafter"/>
</dbReference>
<dbReference type="GO" id="GO:0015179">
    <property type="term" value="F:L-amino acid transmembrane transporter activity"/>
    <property type="evidence" value="ECO:0007669"/>
    <property type="project" value="TreeGrafter"/>
</dbReference>
<feature type="transmembrane region" description="Helical" evidence="9">
    <location>
        <begin position="296"/>
        <end position="316"/>
    </location>
</feature>
<evidence type="ECO:0000313" key="11">
    <source>
        <dbReference type="EMBL" id="KLT41688.1"/>
    </source>
</evidence>
<evidence type="ECO:0000313" key="12">
    <source>
        <dbReference type="Proteomes" id="UP000053611"/>
    </source>
</evidence>
<feature type="compositionally biased region" description="Low complexity" evidence="8">
    <location>
        <begin position="240"/>
        <end position="249"/>
    </location>
</feature>
<feature type="domain" description="Amino acid transporter transmembrane" evidence="10">
    <location>
        <begin position="265"/>
        <end position="716"/>
    </location>
</feature>
<keyword evidence="4 9" id="KW-0812">Transmembrane</keyword>
<dbReference type="InterPro" id="IPR013057">
    <property type="entry name" value="AA_transpt_TM"/>
</dbReference>
<feature type="region of interest" description="Disordered" evidence="8">
    <location>
        <begin position="45"/>
        <end position="226"/>
    </location>
</feature>
<proteinExistence type="inferred from homology"/>
<feature type="transmembrane region" description="Helical" evidence="9">
    <location>
        <begin position="445"/>
        <end position="469"/>
    </location>
</feature>
<evidence type="ECO:0000256" key="9">
    <source>
        <dbReference type="SAM" id="Phobius"/>
    </source>
</evidence>
<evidence type="ECO:0000256" key="1">
    <source>
        <dbReference type="ARBA" id="ARBA00004141"/>
    </source>
</evidence>
<evidence type="ECO:0000256" key="3">
    <source>
        <dbReference type="ARBA" id="ARBA00022448"/>
    </source>
</evidence>
<dbReference type="STRING" id="879819.A0A0J0XKP8"/>
<feature type="compositionally biased region" description="Low complexity" evidence="8">
    <location>
        <begin position="152"/>
        <end position="178"/>
    </location>
</feature>
<evidence type="ECO:0000256" key="5">
    <source>
        <dbReference type="ARBA" id="ARBA00022970"/>
    </source>
</evidence>
<dbReference type="AlphaFoldDB" id="A0A0J0XKP8"/>
<organism evidence="11 12">
    <name type="scientific">Cutaneotrichosporon oleaginosum</name>
    <dbReference type="NCBI Taxonomy" id="879819"/>
    <lineage>
        <taxon>Eukaryota</taxon>
        <taxon>Fungi</taxon>
        <taxon>Dikarya</taxon>
        <taxon>Basidiomycota</taxon>
        <taxon>Agaricomycotina</taxon>
        <taxon>Tremellomycetes</taxon>
        <taxon>Trichosporonales</taxon>
        <taxon>Trichosporonaceae</taxon>
        <taxon>Cutaneotrichosporon</taxon>
    </lineage>
</organism>
<evidence type="ECO:0000256" key="7">
    <source>
        <dbReference type="ARBA" id="ARBA00023136"/>
    </source>
</evidence>
<feature type="region of interest" description="Disordered" evidence="8">
    <location>
        <begin position="1"/>
        <end position="20"/>
    </location>
</feature>
<dbReference type="PANTHER" id="PTHR22950">
    <property type="entry name" value="AMINO ACID TRANSPORTER"/>
    <property type="match status" value="1"/>
</dbReference>
<feature type="transmembrane region" description="Helical" evidence="9">
    <location>
        <begin position="654"/>
        <end position="676"/>
    </location>
</feature>
<comment type="subcellular location">
    <subcellularLocation>
        <location evidence="1">Membrane</location>
        <topology evidence="1">Multi-pass membrane protein</topology>
    </subcellularLocation>
</comment>
<keyword evidence="7 9" id="KW-0472">Membrane</keyword>
<dbReference type="RefSeq" id="XP_018278179.1">
    <property type="nucleotide sequence ID" value="XM_018421412.1"/>
</dbReference>
<keyword evidence="6 9" id="KW-1133">Transmembrane helix</keyword>
<feature type="transmembrane region" description="Helical" evidence="9">
    <location>
        <begin position="481"/>
        <end position="502"/>
    </location>
</feature>
<dbReference type="PANTHER" id="PTHR22950:SF692">
    <property type="entry name" value="TRANSMEMBRANE AMINO ACID TRANSPORTER FAMILY PROTEIN"/>
    <property type="match status" value="1"/>
</dbReference>
<feature type="transmembrane region" description="Helical" evidence="9">
    <location>
        <begin position="697"/>
        <end position="719"/>
    </location>
</feature>
<feature type="compositionally biased region" description="Acidic residues" evidence="8">
    <location>
        <begin position="58"/>
        <end position="71"/>
    </location>
</feature>
<comment type="similarity">
    <text evidence="2">Belongs to the amino acid/polyamine transporter 2 family.</text>
</comment>
<dbReference type="EMBL" id="KQ087214">
    <property type="protein sequence ID" value="KLT41688.1"/>
    <property type="molecule type" value="Genomic_DNA"/>
</dbReference>
<name>A0A0J0XKP8_9TREE</name>
<feature type="transmembrane region" description="Helical" evidence="9">
    <location>
        <begin position="379"/>
        <end position="398"/>
    </location>
</feature>